<dbReference type="Proteomes" id="UP000474104">
    <property type="component" value="Unassembled WGS sequence"/>
</dbReference>
<protein>
    <submittedName>
        <fullName evidence="1">Uncharacterized protein</fullName>
    </submittedName>
</protein>
<dbReference type="RefSeq" id="WP_004069003.1">
    <property type="nucleotide sequence ID" value="NZ_CASCYM010000013.1"/>
</dbReference>
<accession>A0A9X5H4Q4</accession>
<organism evidence="1 2">
    <name type="scientific">Schaedlerella arabinosiphila</name>
    <dbReference type="NCBI Taxonomy" id="2044587"/>
    <lineage>
        <taxon>Bacteria</taxon>
        <taxon>Bacillati</taxon>
        <taxon>Bacillota</taxon>
        <taxon>Clostridia</taxon>
        <taxon>Lachnospirales</taxon>
        <taxon>Lachnospiraceae</taxon>
        <taxon>Schaedlerella</taxon>
    </lineage>
</organism>
<comment type="caution">
    <text evidence="1">The sequence shown here is derived from an EMBL/GenBank/DDBJ whole genome shotgun (WGS) entry which is preliminary data.</text>
</comment>
<proteinExistence type="predicted"/>
<name>A0A9X5H4Q4_9FIRM</name>
<evidence type="ECO:0000313" key="1">
    <source>
        <dbReference type="EMBL" id="NDO67584.1"/>
    </source>
</evidence>
<dbReference type="AlphaFoldDB" id="A0A9X5H4Q4"/>
<evidence type="ECO:0000313" key="2">
    <source>
        <dbReference type="Proteomes" id="UP000474104"/>
    </source>
</evidence>
<reference evidence="1 2" key="1">
    <citation type="submission" date="2019-07" db="EMBL/GenBank/DDBJ databases">
        <title>Draft genome sequences of 15 bacterial species constituting the stable defined intestinal microbiota of the GM15 gnotobiotic mouse model.</title>
        <authorList>
            <person name="Elie C."/>
            <person name="Mathieu A."/>
            <person name="Saliou A."/>
            <person name="Darnaud M."/>
            <person name="Leulier F."/>
            <person name="Tamellini A."/>
        </authorList>
    </citation>
    <scope>NUCLEOTIDE SEQUENCE [LARGE SCALE GENOMIC DNA]</scope>
    <source>
        <strain evidence="2">ASF 502</strain>
    </source>
</reference>
<sequence length="147" mass="15620">MLALALGMLKGLKNLKEMEAEEFVPFAVTVVMTVFTQNIAYGAAAGCIVFTGSADVDYYTIWVYGLDDEGNEGSSYAAAMGPMTKYSCEKEITVETGEYKICLTATGDGNLAEVSEESEQIELTVADGTASEGQTSNYFVSEGGPMP</sequence>
<dbReference type="EMBL" id="VIRB01000025">
    <property type="protein sequence ID" value="NDO67584.1"/>
    <property type="molecule type" value="Genomic_DNA"/>
</dbReference>
<dbReference type="OrthoDB" id="2048031at2"/>
<gene>
    <name evidence="1" type="ORF">FMM80_02125</name>
</gene>